<dbReference type="FunFam" id="1.10.10.10:FF:000001">
    <property type="entry name" value="LysR family transcriptional regulator"/>
    <property type="match status" value="1"/>
</dbReference>
<evidence type="ECO:0000259" key="5">
    <source>
        <dbReference type="PROSITE" id="PS50931"/>
    </source>
</evidence>
<dbReference type="SUPFAM" id="SSF46785">
    <property type="entry name" value="Winged helix' DNA-binding domain"/>
    <property type="match status" value="1"/>
</dbReference>
<dbReference type="PANTHER" id="PTHR30579">
    <property type="entry name" value="TRANSCRIPTIONAL REGULATOR"/>
    <property type="match status" value="1"/>
</dbReference>
<dbReference type="PANTHER" id="PTHR30579:SF7">
    <property type="entry name" value="HTH-TYPE TRANSCRIPTIONAL REGULATOR LRHA-RELATED"/>
    <property type="match status" value="1"/>
</dbReference>
<evidence type="ECO:0000313" key="7">
    <source>
        <dbReference type="Proteomes" id="UP000277424"/>
    </source>
</evidence>
<dbReference type="PROSITE" id="PS50931">
    <property type="entry name" value="HTH_LYSR"/>
    <property type="match status" value="1"/>
</dbReference>
<protein>
    <submittedName>
        <fullName evidence="6">DNA-binding transcriptional LysR family regulator</fullName>
    </submittedName>
</protein>
<dbReference type="PRINTS" id="PR00039">
    <property type="entry name" value="HTHLYSR"/>
</dbReference>
<keyword evidence="2" id="KW-0805">Transcription regulation</keyword>
<proteinExistence type="inferred from homology"/>
<comment type="caution">
    <text evidence="6">The sequence shown here is derived from an EMBL/GenBank/DDBJ whole genome shotgun (WGS) entry which is preliminary data.</text>
</comment>
<dbReference type="EMBL" id="RBIG01000005">
    <property type="protein sequence ID" value="RKQ67873.1"/>
    <property type="molecule type" value="Genomic_DNA"/>
</dbReference>
<evidence type="ECO:0000256" key="4">
    <source>
        <dbReference type="ARBA" id="ARBA00023163"/>
    </source>
</evidence>
<dbReference type="Proteomes" id="UP000277424">
    <property type="component" value="Unassembled WGS sequence"/>
</dbReference>
<sequence>MMNASMLEPELLRAFVAVAEQQSFTRAAVQLNRTQSAVSMQIRRLEERLGVELFERASSGVRLSRAGEGLIGYARRILLLGEEAVGRLRTDAVRGAVRIGVMEDYGTCLLPPVLAGFAAAHPAIDIEMQTGLTGSMIERLGEAYDLVIAMHPEGTGGGQLLRRERPVWAAGIGRAVETIDPLPLALYPQGCLFRRWVLEALDAARRPWRLAFVSHSLGAVAAVAAQGLAVTVVKAATFPPGLRALSPSDGVPSLPVAEIRLHRAATLTPAAALLADHLAAALSA</sequence>
<evidence type="ECO:0000256" key="3">
    <source>
        <dbReference type="ARBA" id="ARBA00023125"/>
    </source>
</evidence>
<evidence type="ECO:0000256" key="1">
    <source>
        <dbReference type="ARBA" id="ARBA00009437"/>
    </source>
</evidence>
<dbReference type="Gene3D" id="1.10.10.10">
    <property type="entry name" value="Winged helix-like DNA-binding domain superfamily/Winged helix DNA-binding domain"/>
    <property type="match status" value="1"/>
</dbReference>
<dbReference type="InterPro" id="IPR000847">
    <property type="entry name" value="LysR_HTH_N"/>
</dbReference>
<gene>
    <name evidence="6" type="ORF">BCL74_3534</name>
</gene>
<dbReference type="AlphaFoldDB" id="A0A420WA68"/>
<dbReference type="Pfam" id="PF00126">
    <property type="entry name" value="HTH_1"/>
    <property type="match status" value="1"/>
</dbReference>
<dbReference type="Pfam" id="PF03466">
    <property type="entry name" value="LysR_substrate"/>
    <property type="match status" value="1"/>
</dbReference>
<dbReference type="InterPro" id="IPR036388">
    <property type="entry name" value="WH-like_DNA-bd_sf"/>
</dbReference>
<organism evidence="6 7">
    <name type="scientific">Oceanibaculum indicum</name>
    <dbReference type="NCBI Taxonomy" id="526216"/>
    <lineage>
        <taxon>Bacteria</taxon>
        <taxon>Pseudomonadati</taxon>
        <taxon>Pseudomonadota</taxon>
        <taxon>Alphaproteobacteria</taxon>
        <taxon>Rhodospirillales</taxon>
        <taxon>Oceanibaculaceae</taxon>
        <taxon>Oceanibaculum</taxon>
    </lineage>
</organism>
<keyword evidence="3 6" id="KW-0238">DNA-binding</keyword>
<keyword evidence="4" id="KW-0804">Transcription</keyword>
<comment type="similarity">
    <text evidence="1">Belongs to the LysR transcriptional regulatory family.</text>
</comment>
<dbReference type="GO" id="GO:0003700">
    <property type="term" value="F:DNA-binding transcription factor activity"/>
    <property type="evidence" value="ECO:0007669"/>
    <property type="project" value="InterPro"/>
</dbReference>
<evidence type="ECO:0000313" key="6">
    <source>
        <dbReference type="EMBL" id="RKQ67873.1"/>
    </source>
</evidence>
<feature type="domain" description="HTH lysR-type" evidence="5">
    <location>
        <begin position="7"/>
        <end position="64"/>
    </location>
</feature>
<dbReference type="InterPro" id="IPR036390">
    <property type="entry name" value="WH_DNA-bd_sf"/>
</dbReference>
<dbReference type="GO" id="GO:0003677">
    <property type="term" value="F:DNA binding"/>
    <property type="evidence" value="ECO:0007669"/>
    <property type="project" value="UniProtKB-KW"/>
</dbReference>
<dbReference type="Gene3D" id="3.40.190.10">
    <property type="entry name" value="Periplasmic binding protein-like II"/>
    <property type="match status" value="2"/>
</dbReference>
<evidence type="ECO:0000256" key="2">
    <source>
        <dbReference type="ARBA" id="ARBA00023015"/>
    </source>
</evidence>
<dbReference type="RefSeq" id="WP_220660286.1">
    <property type="nucleotide sequence ID" value="NZ_RBIG01000005.1"/>
</dbReference>
<dbReference type="InterPro" id="IPR050176">
    <property type="entry name" value="LTTR"/>
</dbReference>
<dbReference type="SUPFAM" id="SSF53850">
    <property type="entry name" value="Periplasmic binding protein-like II"/>
    <property type="match status" value="1"/>
</dbReference>
<reference evidence="6 7" key="1">
    <citation type="submission" date="2018-10" db="EMBL/GenBank/DDBJ databases">
        <title>Comparative analysis of microorganisms from saline springs in Andes Mountain Range, Colombia.</title>
        <authorList>
            <person name="Rubin E."/>
        </authorList>
    </citation>
    <scope>NUCLEOTIDE SEQUENCE [LARGE SCALE GENOMIC DNA]</scope>
    <source>
        <strain evidence="6 7">USBA 36</strain>
    </source>
</reference>
<dbReference type="InterPro" id="IPR005119">
    <property type="entry name" value="LysR_subst-bd"/>
</dbReference>
<name>A0A420WA68_9PROT</name>
<accession>A0A420WA68</accession>